<feature type="compositionally biased region" description="Basic and acidic residues" evidence="1">
    <location>
        <begin position="466"/>
        <end position="479"/>
    </location>
</feature>
<accession>A0A1W0E932</accession>
<name>A0A1W0E932_9MICR</name>
<dbReference type="EMBL" id="MNPJ01000003">
    <property type="protein sequence ID" value="OQS55736.1"/>
    <property type="molecule type" value="Genomic_DNA"/>
</dbReference>
<reference evidence="2 3" key="1">
    <citation type="journal article" date="2017" name="Environ. Microbiol.">
        <title>Decay of the glycolytic pathway and adaptation to intranuclear parasitism within Enterocytozoonidae microsporidia.</title>
        <authorList>
            <person name="Wiredu Boakye D."/>
            <person name="Jaroenlak P."/>
            <person name="Prachumwat A."/>
            <person name="Williams T.A."/>
            <person name="Bateman K.S."/>
            <person name="Itsathitphaisarn O."/>
            <person name="Sritunyalucksana K."/>
            <person name="Paszkiewicz K.H."/>
            <person name="Moore K.A."/>
            <person name="Stentiford G.D."/>
            <person name="Williams B.A."/>
        </authorList>
    </citation>
    <scope>NUCLEOTIDE SEQUENCE [LARGE SCALE GENOMIC DNA]</scope>
    <source>
        <strain evidence="2 3">TH1</strain>
    </source>
</reference>
<organism evidence="2 3">
    <name type="scientific">Ecytonucleospora hepatopenaei</name>
    <dbReference type="NCBI Taxonomy" id="646526"/>
    <lineage>
        <taxon>Eukaryota</taxon>
        <taxon>Fungi</taxon>
        <taxon>Fungi incertae sedis</taxon>
        <taxon>Microsporidia</taxon>
        <taxon>Enterocytozoonidae</taxon>
        <taxon>Ecytonucleospora</taxon>
    </lineage>
</organism>
<dbReference type="Proteomes" id="UP000192758">
    <property type="component" value="Unassembled WGS sequence"/>
</dbReference>
<sequence>MLNKYVLESIRYEKELLDLFDGNICNALPLLSKAFEMNFYGSGYKLIVRTKNFSFKETIDFLEYIYKHKDSINYYIDRYTEAYLSILFENDYENYIILKYLSQLVAHKKKISKIENAIKYFSRLLEYVKDHLMFLNIDMFIHRLENKPYSKEKFEFLSKCILLQDSSEQYINSLNYQHKDLLCGLVIKDIDSLQTKQKFISKEFVFKNKDLWEKLFENEPVDYKKELAVILVQYGISFKIKEGKIFLTNKKYVGFCTRIFNFVKKYEEKRVGLIGIKINKEKKKKEEDIFEETEKKETVTKKGLFRKVFNKRKFLYENINVATNDTYLGERNYNVNIYIDEYNKMIDTNRIFLKSCKSDILNMSNKLDEKVKRIKEKEMIERMEQMRIEEEQRKEEAEKLQWRNQSMANAVENSDILSMASMLSGNSDHLASNRQFSNKRREFKKPEKNDDVNVDNLMKMSALLTENKKDGFKSKKTRDWNSSGKNAFNKK</sequence>
<gene>
    <name evidence="2" type="ORF">EHP00_438</name>
</gene>
<proteinExistence type="predicted"/>
<keyword evidence="3" id="KW-1185">Reference proteome</keyword>
<evidence type="ECO:0000313" key="3">
    <source>
        <dbReference type="Proteomes" id="UP000192758"/>
    </source>
</evidence>
<protein>
    <submittedName>
        <fullName evidence="2">Uncharacterized protein</fullName>
    </submittedName>
</protein>
<evidence type="ECO:0000313" key="2">
    <source>
        <dbReference type="EMBL" id="OQS55736.1"/>
    </source>
</evidence>
<feature type="region of interest" description="Disordered" evidence="1">
    <location>
        <begin position="428"/>
        <end position="491"/>
    </location>
</feature>
<dbReference type="VEuPathDB" id="MicrosporidiaDB:EHP00_438"/>
<comment type="caution">
    <text evidence="2">The sequence shown here is derived from an EMBL/GenBank/DDBJ whole genome shotgun (WGS) entry which is preliminary data.</text>
</comment>
<dbReference type="AlphaFoldDB" id="A0A1W0E932"/>
<feature type="compositionally biased region" description="Polar residues" evidence="1">
    <location>
        <begin position="480"/>
        <end position="491"/>
    </location>
</feature>
<evidence type="ECO:0000256" key="1">
    <source>
        <dbReference type="SAM" id="MobiDB-lite"/>
    </source>
</evidence>